<dbReference type="Proteomes" id="UP001320609">
    <property type="component" value="Unassembled WGS sequence"/>
</dbReference>
<name>A0ABS9SA82_9GAMM</name>
<dbReference type="EMBL" id="JAKVTW010000013">
    <property type="protein sequence ID" value="MCH4812853.1"/>
    <property type="molecule type" value="Genomic_DNA"/>
</dbReference>
<dbReference type="RefSeq" id="WP_240719147.1">
    <property type="nucleotide sequence ID" value="NZ_JAKVTW010000013.1"/>
</dbReference>
<accession>A0ABS9SA82</accession>
<proteinExistence type="predicted"/>
<comment type="caution">
    <text evidence="1">The sequence shown here is derived from an EMBL/GenBank/DDBJ whole genome shotgun (WGS) entry which is preliminary data.</text>
</comment>
<sequence>MDTMQKLVKFHSVNVLEKDGTKHFYIDFFSQHDFEMLNDVCYEITDTIELPLSHSDKIRESFRVLYTPYLSHSQQKNLPHKVAYNLEGDRFKRVRTWLNYYRGYCDEFLPE</sequence>
<organism evidence="1 2">
    <name type="scientific">Vreelandella neptunia</name>
    <dbReference type="NCBI Taxonomy" id="115551"/>
    <lineage>
        <taxon>Bacteria</taxon>
        <taxon>Pseudomonadati</taxon>
        <taxon>Pseudomonadota</taxon>
        <taxon>Gammaproteobacteria</taxon>
        <taxon>Oceanospirillales</taxon>
        <taxon>Halomonadaceae</taxon>
        <taxon>Vreelandella</taxon>
    </lineage>
</organism>
<gene>
    <name evidence="1" type="ORF">MLE19_16075</name>
</gene>
<keyword evidence="2" id="KW-1185">Reference proteome</keyword>
<protein>
    <submittedName>
        <fullName evidence="1">Uncharacterized protein</fullName>
    </submittedName>
</protein>
<evidence type="ECO:0000313" key="2">
    <source>
        <dbReference type="Proteomes" id="UP001320609"/>
    </source>
</evidence>
<evidence type="ECO:0000313" key="1">
    <source>
        <dbReference type="EMBL" id="MCH4812853.1"/>
    </source>
</evidence>
<reference evidence="1 2" key="1">
    <citation type="submission" date="2022-03" db="EMBL/GenBank/DDBJ databases">
        <title>Genomic signatures underlying metal tolerance in selected Arctic bacterial isolates.</title>
        <authorList>
            <person name="Thomas F.A."/>
            <person name="Venkatachalam S."/>
            <person name="Krishnan K.P."/>
        </authorList>
    </citation>
    <scope>NUCLEOTIDE SEQUENCE [LARGE SCALE GENOMIC DNA]</scope>
    <source>
        <strain evidence="1 2">HM116</strain>
    </source>
</reference>